<name>A0A853JSY8_9FIRM</name>
<dbReference type="RefSeq" id="WP_180494020.1">
    <property type="nucleotide sequence ID" value="NZ_JACCKS010000025.1"/>
</dbReference>
<reference evidence="1 2" key="1">
    <citation type="submission" date="2020-07" db="EMBL/GenBank/DDBJ databases">
        <title>Organ Donor 1.</title>
        <authorList>
            <person name="Marsh A.J."/>
            <person name="Azcarate-Peril M.A."/>
        </authorList>
    </citation>
    <scope>NUCLEOTIDE SEQUENCE [LARGE SCALE GENOMIC DNA]</scope>
    <source>
        <strain evidence="1 2">AMC0717</strain>
    </source>
</reference>
<evidence type="ECO:0000313" key="2">
    <source>
        <dbReference type="Proteomes" id="UP000586254"/>
    </source>
</evidence>
<gene>
    <name evidence="1" type="ORF">H0N91_16900</name>
</gene>
<sequence>MSQDVLEEILITTPHLRDPKKTIQAVFEKQTEHERRARYLHRIFNKEVTKVTLKNGASVFYEATEDALRFWNGTTDNRTEENSTSWQSVADSVDRMIRQGRFTEDYRPIPSALEQQRLLDGKAEEKNPSAFLLAQEPQPELKAGVALTLGTAEYRILHMDDQQVTLQNQAYPLLTETLDREVFDQRLEETPVPIRRSEPVVPSAEKETSVQFPLWVLDAILKNGTGTIGGKYRVYEQYYKREPNQKNAAF</sequence>
<accession>A0A853JSY8</accession>
<dbReference type="Proteomes" id="UP000586254">
    <property type="component" value="Unassembled WGS sequence"/>
</dbReference>
<protein>
    <submittedName>
        <fullName evidence="1">Uncharacterized protein</fullName>
    </submittedName>
</protein>
<comment type="caution">
    <text evidence="1">The sequence shown here is derived from an EMBL/GenBank/DDBJ whole genome shotgun (WGS) entry which is preliminary data.</text>
</comment>
<proteinExistence type="predicted"/>
<dbReference type="AlphaFoldDB" id="A0A853JSY8"/>
<evidence type="ECO:0000313" key="1">
    <source>
        <dbReference type="EMBL" id="NZA39762.1"/>
    </source>
</evidence>
<organism evidence="1 2">
    <name type="scientific">Eubacterium callanderi</name>
    <dbReference type="NCBI Taxonomy" id="53442"/>
    <lineage>
        <taxon>Bacteria</taxon>
        <taxon>Bacillati</taxon>
        <taxon>Bacillota</taxon>
        <taxon>Clostridia</taxon>
        <taxon>Eubacteriales</taxon>
        <taxon>Eubacteriaceae</taxon>
        <taxon>Eubacterium</taxon>
    </lineage>
</organism>
<dbReference type="EMBL" id="JACCKS010000025">
    <property type="protein sequence ID" value="NZA39762.1"/>
    <property type="molecule type" value="Genomic_DNA"/>
</dbReference>